<dbReference type="HAMAP" id="MF_02019">
    <property type="entry name" value="MurF"/>
    <property type="match status" value="1"/>
</dbReference>
<feature type="domain" description="Mur ligase central" evidence="14">
    <location>
        <begin position="133"/>
        <end position="317"/>
    </location>
</feature>
<comment type="catalytic activity">
    <reaction evidence="10 11">
        <text>D-alanyl-D-alanine + UDP-N-acetyl-alpha-D-muramoyl-L-alanyl-gamma-D-glutamyl-meso-2,6-diaminopimelate + ATP = UDP-N-acetyl-alpha-D-muramoyl-L-alanyl-gamma-D-glutamyl-meso-2,6-diaminopimeloyl-D-alanyl-D-alanine + ADP + phosphate + H(+)</text>
        <dbReference type="Rhea" id="RHEA:28374"/>
        <dbReference type="ChEBI" id="CHEBI:15378"/>
        <dbReference type="ChEBI" id="CHEBI:30616"/>
        <dbReference type="ChEBI" id="CHEBI:43474"/>
        <dbReference type="ChEBI" id="CHEBI:57822"/>
        <dbReference type="ChEBI" id="CHEBI:61386"/>
        <dbReference type="ChEBI" id="CHEBI:83905"/>
        <dbReference type="ChEBI" id="CHEBI:456216"/>
        <dbReference type="EC" id="6.3.2.10"/>
    </reaction>
</comment>
<evidence type="ECO:0000256" key="1">
    <source>
        <dbReference type="ARBA" id="ARBA00022490"/>
    </source>
</evidence>
<keyword evidence="2 10" id="KW-0436">Ligase</keyword>
<dbReference type="InterPro" id="IPR036615">
    <property type="entry name" value="Mur_ligase_C_dom_sf"/>
</dbReference>
<evidence type="ECO:0000256" key="2">
    <source>
        <dbReference type="ARBA" id="ARBA00022598"/>
    </source>
</evidence>
<dbReference type="GO" id="GO:0047480">
    <property type="term" value="F:UDP-N-acetylmuramoyl-tripeptide-D-alanyl-D-alanine ligase activity"/>
    <property type="evidence" value="ECO:0007669"/>
    <property type="project" value="UniProtKB-UniRule"/>
</dbReference>
<dbReference type="Gene3D" id="3.90.190.20">
    <property type="entry name" value="Mur ligase, C-terminal domain"/>
    <property type="match status" value="1"/>
</dbReference>
<feature type="binding site" evidence="10">
    <location>
        <begin position="135"/>
        <end position="141"/>
    </location>
    <ligand>
        <name>ATP</name>
        <dbReference type="ChEBI" id="CHEBI:30616"/>
    </ligand>
</feature>
<comment type="pathway">
    <text evidence="10 11">Cell wall biogenesis; peptidoglycan biosynthesis.</text>
</comment>
<organism evidence="15 16">
    <name type="scientific">Phocaeicola coprocola DSM 17136</name>
    <dbReference type="NCBI Taxonomy" id="470145"/>
    <lineage>
        <taxon>Bacteria</taxon>
        <taxon>Pseudomonadati</taxon>
        <taxon>Bacteroidota</taxon>
        <taxon>Bacteroidia</taxon>
        <taxon>Bacteroidales</taxon>
        <taxon>Bacteroidaceae</taxon>
        <taxon>Phocaeicola</taxon>
    </lineage>
</organism>
<sequence>MSDEYVFKRCKCTHNNLFFRSRGKLNYVIFVPEYFVTENMEIAELYKCFMECGKVTTDSRNCPEGSMFIALKGETFNGNAFAAQALKQGCRYAVIDESEYAGEGTILVDNCLQALQQLANYHRRQLKTPVIGITGTNGKTTTKELISTVLSRKFNTLYTEGNFNNHIGVPLTLLRLTKEHEMAVVEMGANHPGEIKTLVHIAEPDYGIITNVGKAHLQGFGSFEGVIRTKGELYDFLRAKGGATIFIQNENPYLNGIAEGLTCVRYGQTAGLYVSGELISCSPFLSFRWTAEGVSHEVNTHLIGSYNLDNMLAAAAIGRYFGVSDDDISSALASYLPHNNRSQLKETADNKLIVDAYNANPTSMMAALKNFRQIEAPHKMVILGDMKELGEASREEHQKVVDYLKECGFDRVVLVGPEFAAATHSYQTFQHVDEVLADIRMHKPQGYYILIKGSNSMKLSLLLEYL</sequence>
<proteinExistence type="inferred from homology"/>
<dbReference type="InterPro" id="IPR051046">
    <property type="entry name" value="MurCDEF_CellWall_CoF430Synth"/>
</dbReference>
<dbReference type="Proteomes" id="UP000003146">
    <property type="component" value="Unassembled WGS sequence"/>
</dbReference>
<dbReference type="eggNOG" id="COG0770">
    <property type="taxonomic scope" value="Bacteria"/>
</dbReference>
<dbReference type="SUPFAM" id="SSF53623">
    <property type="entry name" value="MurD-like peptide ligases, catalytic domain"/>
    <property type="match status" value="1"/>
</dbReference>
<dbReference type="GO" id="GO:0008360">
    <property type="term" value="P:regulation of cell shape"/>
    <property type="evidence" value="ECO:0007669"/>
    <property type="project" value="UniProtKB-KW"/>
</dbReference>
<dbReference type="AlphaFoldDB" id="B3JNZ6"/>
<dbReference type="Pfam" id="PF02875">
    <property type="entry name" value="Mur_ligase_C"/>
    <property type="match status" value="1"/>
</dbReference>
<gene>
    <name evidence="10 15" type="primary">murF</name>
    <name evidence="15" type="ORF">BACCOP_03664</name>
</gene>
<evidence type="ECO:0000256" key="4">
    <source>
        <dbReference type="ARBA" id="ARBA00022741"/>
    </source>
</evidence>
<evidence type="ECO:0000259" key="13">
    <source>
        <dbReference type="Pfam" id="PF02875"/>
    </source>
</evidence>
<dbReference type="SUPFAM" id="SSF63418">
    <property type="entry name" value="MurE/MurF N-terminal domain"/>
    <property type="match status" value="1"/>
</dbReference>
<comment type="subcellular location">
    <subcellularLocation>
        <location evidence="10 11">Cytoplasm</location>
    </subcellularLocation>
</comment>
<dbReference type="Gene3D" id="3.40.1190.10">
    <property type="entry name" value="Mur-like, catalytic domain"/>
    <property type="match status" value="1"/>
</dbReference>
<reference evidence="15 16" key="2">
    <citation type="submission" date="2008-04" db="EMBL/GenBank/DDBJ databases">
        <authorList>
            <person name="Fulton L."/>
            <person name="Clifton S."/>
            <person name="Fulton B."/>
            <person name="Xu J."/>
            <person name="Minx P."/>
            <person name="Pepin K.H."/>
            <person name="Johnson M."/>
            <person name="Thiruvilangam P."/>
            <person name="Bhonagiri V."/>
            <person name="Nash W.E."/>
            <person name="Mardis E.R."/>
            <person name="Wilson R.K."/>
        </authorList>
    </citation>
    <scope>NUCLEOTIDE SEQUENCE [LARGE SCALE GENOMIC DNA]</scope>
    <source>
        <strain evidence="15 16">DSM 17136</strain>
    </source>
</reference>
<dbReference type="GO" id="GO:0071555">
    <property type="term" value="P:cell wall organization"/>
    <property type="evidence" value="ECO:0007669"/>
    <property type="project" value="UniProtKB-KW"/>
</dbReference>
<dbReference type="InterPro" id="IPR035911">
    <property type="entry name" value="MurE/MurF_N"/>
</dbReference>
<dbReference type="GO" id="GO:0009252">
    <property type="term" value="P:peptidoglycan biosynthetic process"/>
    <property type="evidence" value="ECO:0007669"/>
    <property type="project" value="UniProtKB-UniRule"/>
</dbReference>
<dbReference type="PANTHER" id="PTHR43024:SF1">
    <property type="entry name" value="UDP-N-ACETYLMURAMOYL-TRIPEPTIDE--D-ALANYL-D-ALANINE LIGASE"/>
    <property type="match status" value="1"/>
</dbReference>
<evidence type="ECO:0000259" key="14">
    <source>
        <dbReference type="Pfam" id="PF08245"/>
    </source>
</evidence>
<dbReference type="Gene3D" id="3.40.1390.10">
    <property type="entry name" value="MurE/MurF, N-terminal domain"/>
    <property type="match status" value="1"/>
</dbReference>
<evidence type="ECO:0000256" key="11">
    <source>
        <dbReference type="RuleBase" id="RU004136"/>
    </source>
</evidence>
<dbReference type="Pfam" id="PF01225">
    <property type="entry name" value="Mur_ligase"/>
    <property type="match status" value="1"/>
</dbReference>
<keyword evidence="9 10" id="KW-0961">Cell wall biogenesis/degradation</keyword>
<keyword evidence="7 10" id="KW-0573">Peptidoglycan synthesis</keyword>
<evidence type="ECO:0000256" key="7">
    <source>
        <dbReference type="ARBA" id="ARBA00022984"/>
    </source>
</evidence>
<keyword evidence="3 10" id="KW-0132">Cell division</keyword>
<keyword evidence="8 10" id="KW-0131">Cell cycle</keyword>
<dbReference type="GO" id="GO:0005737">
    <property type="term" value="C:cytoplasm"/>
    <property type="evidence" value="ECO:0007669"/>
    <property type="project" value="UniProtKB-SubCell"/>
</dbReference>
<feature type="domain" description="Mur ligase N-terminal catalytic" evidence="12">
    <location>
        <begin position="55"/>
        <end position="122"/>
    </location>
</feature>
<evidence type="ECO:0000256" key="6">
    <source>
        <dbReference type="ARBA" id="ARBA00022960"/>
    </source>
</evidence>
<keyword evidence="1 10" id="KW-0963">Cytoplasm</keyword>
<dbReference type="InterPro" id="IPR036565">
    <property type="entry name" value="Mur-like_cat_sf"/>
</dbReference>
<dbReference type="EC" id="6.3.2.10" evidence="10 11"/>
<dbReference type="HOGENOM" id="CLU_031507_4_0_10"/>
<dbReference type="SUPFAM" id="SSF53244">
    <property type="entry name" value="MurD-like peptide ligases, peptide-binding domain"/>
    <property type="match status" value="1"/>
</dbReference>
<keyword evidence="6 10" id="KW-0133">Cell shape</keyword>
<dbReference type="STRING" id="470145.BACCOP_03664"/>
<dbReference type="EMBL" id="ABIY02000120">
    <property type="protein sequence ID" value="EDU99228.1"/>
    <property type="molecule type" value="Genomic_DNA"/>
</dbReference>
<dbReference type="InterPro" id="IPR013221">
    <property type="entry name" value="Mur_ligase_cen"/>
</dbReference>
<name>B3JNZ6_9BACT</name>
<evidence type="ECO:0000313" key="16">
    <source>
        <dbReference type="Proteomes" id="UP000003146"/>
    </source>
</evidence>
<evidence type="ECO:0000256" key="9">
    <source>
        <dbReference type="ARBA" id="ARBA00023316"/>
    </source>
</evidence>
<dbReference type="InterPro" id="IPR000713">
    <property type="entry name" value="Mur_ligase_N"/>
</dbReference>
<comment type="function">
    <text evidence="10 11">Involved in cell wall formation. Catalyzes the final step in the synthesis of UDP-N-acetylmuramoyl-pentapeptide, the precursor of murein.</text>
</comment>
<evidence type="ECO:0000256" key="10">
    <source>
        <dbReference type="HAMAP-Rule" id="MF_02019"/>
    </source>
</evidence>
<dbReference type="InterPro" id="IPR005863">
    <property type="entry name" value="UDP-N-AcMur_synth"/>
</dbReference>
<accession>B3JNZ6</accession>
<comment type="caution">
    <text evidence="15">The sequence shown here is derived from an EMBL/GenBank/DDBJ whole genome shotgun (WGS) entry which is preliminary data.</text>
</comment>
<dbReference type="NCBIfam" id="TIGR01143">
    <property type="entry name" value="murF"/>
    <property type="match status" value="1"/>
</dbReference>
<evidence type="ECO:0000256" key="5">
    <source>
        <dbReference type="ARBA" id="ARBA00022840"/>
    </source>
</evidence>
<evidence type="ECO:0000256" key="3">
    <source>
        <dbReference type="ARBA" id="ARBA00022618"/>
    </source>
</evidence>
<evidence type="ECO:0000313" key="15">
    <source>
        <dbReference type="EMBL" id="EDU99228.1"/>
    </source>
</evidence>
<evidence type="ECO:0000259" key="12">
    <source>
        <dbReference type="Pfam" id="PF01225"/>
    </source>
</evidence>
<keyword evidence="5 10" id="KW-0067">ATP-binding</keyword>
<protein>
    <recommendedName>
        <fullName evidence="10 11">UDP-N-acetylmuramoyl-tripeptide--D-alanyl-D-alanine ligase</fullName>
        <ecNumber evidence="10 11">6.3.2.10</ecNumber>
    </recommendedName>
    <alternativeName>
        <fullName evidence="10">D-alanyl-D-alanine-adding enzyme</fullName>
    </alternativeName>
</protein>
<feature type="domain" description="Mur ligase C-terminal" evidence="13">
    <location>
        <begin position="341"/>
        <end position="454"/>
    </location>
</feature>
<dbReference type="Pfam" id="PF08245">
    <property type="entry name" value="Mur_ligase_M"/>
    <property type="match status" value="1"/>
</dbReference>
<dbReference type="InterPro" id="IPR004101">
    <property type="entry name" value="Mur_ligase_C"/>
</dbReference>
<comment type="similarity">
    <text evidence="10">Belongs to the MurCDEF family. MurF subfamily.</text>
</comment>
<reference evidence="15 16" key="1">
    <citation type="submission" date="2008-04" db="EMBL/GenBank/DDBJ databases">
        <title>Draft genome sequence of Bacteroides coprocola (DSM 17136).</title>
        <authorList>
            <person name="Sudarsanam P."/>
            <person name="Ley R."/>
            <person name="Guruge J."/>
            <person name="Turnbaugh P.J."/>
            <person name="Mahowald M."/>
            <person name="Liep D."/>
            <person name="Gordon J."/>
        </authorList>
    </citation>
    <scope>NUCLEOTIDE SEQUENCE [LARGE SCALE GENOMIC DNA]</scope>
    <source>
        <strain evidence="15 16">DSM 17136</strain>
    </source>
</reference>
<keyword evidence="4 10" id="KW-0547">Nucleotide-binding</keyword>
<evidence type="ECO:0000256" key="8">
    <source>
        <dbReference type="ARBA" id="ARBA00023306"/>
    </source>
</evidence>
<dbReference type="GO" id="GO:0051301">
    <property type="term" value="P:cell division"/>
    <property type="evidence" value="ECO:0007669"/>
    <property type="project" value="UniProtKB-KW"/>
</dbReference>
<dbReference type="GO" id="GO:0005524">
    <property type="term" value="F:ATP binding"/>
    <property type="evidence" value="ECO:0007669"/>
    <property type="project" value="UniProtKB-UniRule"/>
</dbReference>
<dbReference type="PANTHER" id="PTHR43024">
    <property type="entry name" value="UDP-N-ACETYLMURAMOYL-TRIPEPTIDE--D-ALANYL-D-ALANINE LIGASE"/>
    <property type="match status" value="1"/>
</dbReference>
<dbReference type="GO" id="GO:0008766">
    <property type="term" value="F:UDP-N-acetylmuramoylalanyl-D-glutamyl-2,6-diaminopimelate-D-alanyl-D-alanine ligase activity"/>
    <property type="evidence" value="ECO:0007669"/>
    <property type="project" value="RHEA"/>
</dbReference>
<dbReference type="UniPathway" id="UPA00219"/>